<gene>
    <name evidence="3" type="ORF">GGR93_002137</name>
</gene>
<dbReference type="InterPro" id="IPR005702">
    <property type="entry name" value="Wzc-like_C"/>
</dbReference>
<accession>A0A7W6M8E5</accession>
<keyword evidence="1" id="KW-0547">Nucleotide-binding</keyword>
<dbReference type="PANTHER" id="PTHR32309">
    <property type="entry name" value="TYROSINE-PROTEIN KINASE"/>
    <property type="match status" value="1"/>
</dbReference>
<dbReference type="OrthoDB" id="9775724at2"/>
<dbReference type="SUPFAM" id="SSF52540">
    <property type="entry name" value="P-loop containing nucleoside triphosphate hydrolases"/>
    <property type="match status" value="1"/>
</dbReference>
<dbReference type="InterPro" id="IPR050445">
    <property type="entry name" value="Bact_polysacc_biosynth/exp"/>
</dbReference>
<comment type="caution">
    <text evidence="3">The sequence shown here is derived from an EMBL/GenBank/DDBJ whole genome shotgun (WGS) entry which is preliminary data.</text>
</comment>
<dbReference type="AlphaFoldDB" id="A0A7W6M8E5"/>
<reference evidence="3 4" key="1">
    <citation type="submission" date="2020-08" db="EMBL/GenBank/DDBJ databases">
        <title>Genomic Encyclopedia of Type Strains, Phase IV (KMG-IV): sequencing the most valuable type-strain genomes for metagenomic binning, comparative biology and taxonomic classification.</title>
        <authorList>
            <person name="Goeker M."/>
        </authorList>
    </citation>
    <scope>NUCLEOTIDE SEQUENCE [LARGE SCALE GENOMIC DNA]</scope>
    <source>
        <strain evidence="3 4">DSM 101015</strain>
    </source>
</reference>
<keyword evidence="2" id="KW-0067">ATP-binding</keyword>
<organism evidence="3 4">
    <name type="scientific">Sulfitobacter noctilucicola</name>
    <dbReference type="NCBI Taxonomy" id="1342301"/>
    <lineage>
        <taxon>Bacteria</taxon>
        <taxon>Pseudomonadati</taxon>
        <taxon>Pseudomonadota</taxon>
        <taxon>Alphaproteobacteria</taxon>
        <taxon>Rhodobacterales</taxon>
        <taxon>Roseobacteraceae</taxon>
        <taxon>Sulfitobacter</taxon>
    </lineage>
</organism>
<dbReference type="InterPro" id="IPR027417">
    <property type="entry name" value="P-loop_NTPase"/>
</dbReference>
<keyword evidence="4" id="KW-1185">Reference proteome</keyword>
<dbReference type="CDD" id="cd05387">
    <property type="entry name" value="BY-kinase"/>
    <property type="match status" value="1"/>
</dbReference>
<evidence type="ECO:0000313" key="4">
    <source>
        <dbReference type="Proteomes" id="UP000565745"/>
    </source>
</evidence>
<evidence type="ECO:0000256" key="2">
    <source>
        <dbReference type="ARBA" id="ARBA00022840"/>
    </source>
</evidence>
<proteinExistence type="predicted"/>
<sequence>MRDTYGSDALGDDVIEQTAVGSSLGMRHSIRPRRALITHPSTTPAVARRELPVDPTELNAIPPAYVPDTSLPRWHELELVQTGARKKAGTTALPVVDASRDSATVRAFDLLRTRLRQTTQEHGWSNIAITAPTSGCGNTFTAVNLALSLSRISGSRTVLMDFDLRNPGVAQAVDVTARGAMSDFLAGQMPIGDHMVRISDTLALGLNTTVDENAAETLQAAETAHTIERMRAALQPELVLYDMPAMLAHDDVSAFLPQLDGVLLVSDGSQTMARELVECERILDGQVPLLGVVLNRARPNSIPHYN</sequence>
<dbReference type="RefSeq" id="WP_025056833.1">
    <property type="nucleotide sequence ID" value="NZ_JACIFU010000002.1"/>
</dbReference>
<evidence type="ECO:0000256" key="1">
    <source>
        <dbReference type="ARBA" id="ARBA00022741"/>
    </source>
</evidence>
<evidence type="ECO:0000313" key="3">
    <source>
        <dbReference type="EMBL" id="MBB4174364.1"/>
    </source>
</evidence>
<name>A0A7W6M8E5_9RHOB</name>
<protein>
    <submittedName>
        <fullName evidence="3">Mrp family chromosome partitioning ATPase</fullName>
    </submittedName>
</protein>
<dbReference type="Proteomes" id="UP000565745">
    <property type="component" value="Unassembled WGS sequence"/>
</dbReference>
<dbReference type="Gene3D" id="3.40.50.300">
    <property type="entry name" value="P-loop containing nucleotide triphosphate hydrolases"/>
    <property type="match status" value="1"/>
</dbReference>
<dbReference type="EMBL" id="JACIFU010000002">
    <property type="protein sequence ID" value="MBB4174364.1"/>
    <property type="molecule type" value="Genomic_DNA"/>
</dbReference>
<dbReference type="PANTHER" id="PTHR32309:SF31">
    <property type="entry name" value="CAPSULAR EXOPOLYSACCHARIDE FAMILY"/>
    <property type="match status" value="1"/>
</dbReference>